<proteinExistence type="inferred from homology"/>
<evidence type="ECO:0000256" key="2">
    <source>
        <dbReference type="ARBA" id="ARBA00022777"/>
    </source>
</evidence>
<dbReference type="PANTHER" id="PTHR20275:SF0">
    <property type="entry name" value="NAD KINASE"/>
    <property type="match status" value="1"/>
</dbReference>
<name>A0A6J6CYX4_9ZZZZ</name>
<evidence type="ECO:0000256" key="1">
    <source>
        <dbReference type="ARBA" id="ARBA00022679"/>
    </source>
</evidence>
<dbReference type="EMBL" id="CAEZTI010000006">
    <property type="protein sequence ID" value="CAB4556264.1"/>
    <property type="molecule type" value="Genomic_DNA"/>
</dbReference>
<dbReference type="AlphaFoldDB" id="A0A6J6CYX4"/>
<keyword evidence="2" id="KW-0418">Kinase</keyword>
<dbReference type="InterPro" id="IPR017438">
    <property type="entry name" value="ATP-NAD_kinase_N"/>
</dbReference>
<protein>
    <submittedName>
        <fullName evidence="5">Unannotated protein</fullName>
    </submittedName>
</protein>
<gene>
    <name evidence="5" type="ORF">UFOPK1619_00076</name>
</gene>
<keyword evidence="3" id="KW-0521">NADP</keyword>
<dbReference type="SUPFAM" id="SSF111331">
    <property type="entry name" value="NAD kinase/diacylglycerol kinase-like"/>
    <property type="match status" value="1"/>
</dbReference>
<accession>A0A6J6CYX4</accession>
<dbReference type="HAMAP" id="MF_00361">
    <property type="entry name" value="NAD_kinase"/>
    <property type="match status" value="1"/>
</dbReference>
<dbReference type="GO" id="GO:0019674">
    <property type="term" value="P:NAD+ metabolic process"/>
    <property type="evidence" value="ECO:0007669"/>
    <property type="project" value="InterPro"/>
</dbReference>
<dbReference type="Gene3D" id="3.40.50.10330">
    <property type="entry name" value="Probable inorganic polyphosphate/atp-NAD kinase, domain 1"/>
    <property type="match status" value="1"/>
</dbReference>
<evidence type="ECO:0000256" key="3">
    <source>
        <dbReference type="ARBA" id="ARBA00022857"/>
    </source>
</evidence>
<dbReference type="Pfam" id="PF01513">
    <property type="entry name" value="NAD_kinase"/>
    <property type="match status" value="1"/>
</dbReference>
<dbReference type="InterPro" id="IPR017437">
    <property type="entry name" value="ATP-NAD_kinase_PpnK-typ_C"/>
</dbReference>
<dbReference type="PANTHER" id="PTHR20275">
    <property type="entry name" value="NAD KINASE"/>
    <property type="match status" value="1"/>
</dbReference>
<dbReference type="Pfam" id="PF20143">
    <property type="entry name" value="NAD_kinase_C"/>
    <property type="match status" value="1"/>
</dbReference>
<evidence type="ECO:0000313" key="5">
    <source>
        <dbReference type="EMBL" id="CAB4556264.1"/>
    </source>
</evidence>
<keyword evidence="4" id="KW-0520">NAD</keyword>
<evidence type="ECO:0000256" key="4">
    <source>
        <dbReference type="ARBA" id="ARBA00023027"/>
    </source>
</evidence>
<reference evidence="5" key="1">
    <citation type="submission" date="2020-05" db="EMBL/GenBank/DDBJ databases">
        <authorList>
            <person name="Chiriac C."/>
            <person name="Salcher M."/>
            <person name="Ghai R."/>
            <person name="Kavagutti S V."/>
        </authorList>
    </citation>
    <scope>NUCLEOTIDE SEQUENCE</scope>
</reference>
<dbReference type="GO" id="GO:0006741">
    <property type="term" value="P:NADP+ biosynthetic process"/>
    <property type="evidence" value="ECO:0007669"/>
    <property type="project" value="InterPro"/>
</dbReference>
<dbReference type="Gene3D" id="2.60.200.30">
    <property type="entry name" value="Probable inorganic polyphosphate/atp-NAD kinase, domain 2"/>
    <property type="match status" value="1"/>
</dbReference>
<keyword evidence="1" id="KW-0808">Transferase</keyword>
<sequence>MSRIGIAVHRFRPDALEVAREVAAWASTHQMVTIVDEADSAAINSPHVQPGRLADVDLLVSIGGDGTMLRAIRSLEGATVPVLGVNLGLLGYLAAVEQEQLLPSLEAWRTGVEGTQFFYDDRMLLEVAMWSNNARLANHLALNEVVIEKKDAGHTVRLAVDIDKVPFTTYAADGLILSTPTGSTAYSMSARGPILSPRLRAMLLTPVSPHMLFDRSMVLDAPEVVRIEVIGHRHVNVATDGDLVHTLKPGDVVEVRAANEVARFVRFEEQRFHQILKTKFGLSDR</sequence>
<organism evidence="5">
    <name type="scientific">freshwater metagenome</name>
    <dbReference type="NCBI Taxonomy" id="449393"/>
    <lineage>
        <taxon>unclassified sequences</taxon>
        <taxon>metagenomes</taxon>
        <taxon>ecological metagenomes</taxon>
    </lineage>
</organism>
<dbReference type="InterPro" id="IPR002504">
    <property type="entry name" value="NADK"/>
</dbReference>
<dbReference type="GO" id="GO:0003951">
    <property type="term" value="F:NAD+ kinase activity"/>
    <property type="evidence" value="ECO:0007669"/>
    <property type="project" value="InterPro"/>
</dbReference>
<dbReference type="InterPro" id="IPR016064">
    <property type="entry name" value="NAD/diacylglycerol_kinase_sf"/>
</dbReference>